<dbReference type="eggNOG" id="COG2199">
    <property type="taxonomic scope" value="Bacteria"/>
</dbReference>
<keyword evidence="4" id="KW-1185">Reference proteome</keyword>
<feature type="transmembrane region" description="Helical" evidence="1">
    <location>
        <begin position="144"/>
        <end position="166"/>
    </location>
</feature>
<gene>
    <name evidence="3" type="ORF">PWYN_18290</name>
</gene>
<sequence length="509" mass="58344">MNLSEVLLTLVVYLLPMLFFFYMGLDVLVRNPKKTEHRLVSLITGCYFLLFLEEYIRFLLPISYSPPLTAIMFSSIGIMLPGLGFHFFAKITRMDKRLPKLLNPYIFYVHLLIIPINLISNKNYISSQKFITAGVWKWPVFNSAYYAGLTVSILISALTLFILFKAKSSAGSPEYKAIFNLMIVGTILTLGWTAIFGYFRFGEKIPPFPYLYAGIIWCFLLQLAMKKYEFLNFNNQRYEKLFNLNPAAILLIEISGIIKEANPSARLMLNHIDLDHAVLNALASAELSNSLKKRQEIKELETSIQNGDTFLDVLIDGDYVSVDNQPHVILIIRNITLQKENQKQIVFLAYHDPLTLLPNRRYFYEKLAEAINEAKSLGHHLAVILIDLDDFKDTNDRYGHEAGDEVLRHTAHLIKEVVGQKGVAARLGGDEFVFFLSPIPSISYIQVTLQQLETKFLHTDLQYKDKSLTVKMSMGYSFYPDDGQDEDTILNNADKAMYRAKRNRKQQLL</sequence>
<dbReference type="FunFam" id="3.30.70.270:FF:000001">
    <property type="entry name" value="Diguanylate cyclase domain protein"/>
    <property type="match status" value="1"/>
</dbReference>
<dbReference type="PROSITE" id="PS50887">
    <property type="entry name" value="GGDEF"/>
    <property type="match status" value="1"/>
</dbReference>
<feature type="transmembrane region" description="Helical" evidence="1">
    <location>
        <begin position="37"/>
        <end position="56"/>
    </location>
</feature>
<protein>
    <recommendedName>
        <fullName evidence="2">GGDEF domain-containing protein</fullName>
    </recommendedName>
</protein>
<dbReference type="InterPro" id="IPR029787">
    <property type="entry name" value="Nucleotide_cyclase"/>
</dbReference>
<feature type="domain" description="GGDEF" evidence="2">
    <location>
        <begin position="379"/>
        <end position="509"/>
    </location>
</feature>
<keyword evidence="1" id="KW-0812">Transmembrane</keyword>
<dbReference type="CDD" id="cd01949">
    <property type="entry name" value="GGDEF"/>
    <property type="match status" value="1"/>
</dbReference>
<dbReference type="PANTHER" id="PTHR46663:SF2">
    <property type="entry name" value="GGDEF DOMAIN-CONTAINING PROTEIN"/>
    <property type="match status" value="1"/>
</dbReference>
<dbReference type="AlphaFoldDB" id="A0A098M3Q0"/>
<organism evidence="3 4">
    <name type="scientific">Paenibacillus wynnii</name>
    <dbReference type="NCBI Taxonomy" id="268407"/>
    <lineage>
        <taxon>Bacteria</taxon>
        <taxon>Bacillati</taxon>
        <taxon>Bacillota</taxon>
        <taxon>Bacilli</taxon>
        <taxon>Bacillales</taxon>
        <taxon>Paenibacillaceae</taxon>
        <taxon>Paenibacillus</taxon>
    </lineage>
</organism>
<feature type="transmembrane region" description="Helical" evidence="1">
    <location>
        <begin position="68"/>
        <end position="89"/>
    </location>
</feature>
<dbReference type="STRING" id="268407.PWYN_18290"/>
<proteinExistence type="predicted"/>
<dbReference type="RefSeq" id="WP_036654740.1">
    <property type="nucleotide sequence ID" value="NZ_JQCR01000003.1"/>
</dbReference>
<dbReference type="PANTHER" id="PTHR46663">
    <property type="entry name" value="DIGUANYLATE CYCLASE DGCT-RELATED"/>
    <property type="match status" value="1"/>
</dbReference>
<keyword evidence="1" id="KW-0472">Membrane</keyword>
<comment type="caution">
    <text evidence="3">The sequence shown here is derived from an EMBL/GenBank/DDBJ whole genome shotgun (WGS) entry which is preliminary data.</text>
</comment>
<dbReference type="Proteomes" id="UP000029734">
    <property type="component" value="Unassembled WGS sequence"/>
</dbReference>
<feature type="transmembrane region" description="Helical" evidence="1">
    <location>
        <begin position="101"/>
        <end position="120"/>
    </location>
</feature>
<dbReference type="InterPro" id="IPR052163">
    <property type="entry name" value="DGC-Regulatory_Protein"/>
</dbReference>
<reference evidence="3 4" key="1">
    <citation type="submission" date="2014-08" db="EMBL/GenBank/DDBJ databases">
        <authorList>
            <person name="den Bakker H.C."/>
        </authorList>
    </citation>
    <scope>NUCLEOTIDE SEQUENCE [LARGE SCALE GENOMIC DNA]</scope>
    <source>
        <strain evidence="3 4">DSM 18334</strain>
    </source>
</reference>
<dbReference type="SUPFAM" id="SSF55073">
    <property type="entry name" value="Nucleotide cyclase"/>
    <property type="match status" value="1"/>
</dbReference>
<evidence type="ECO:0000256" key="1">
    <source>
        <dbReference type="SAM" id="Phobius"/>
    </source>
</evidence>
<dbReference type="Gene3D" id="3.30.70.270">
    <property type="match status" value="1"/>
</dbReference>
<name>A0A098M3Q0_9BACL</name>
<feature type="transmembrane region" description="Helical" evidence="1">
    <location>
        <begin position="178"/>
        <end position="201"/>
    </location>
</feature>
<accession>A0A098M3Q0</accession>
<dbReference type="OrthoDB" id="9759607at2"/>
<dbReference type="Gene3D" id="3.30.450.20">
    <property type="entry name" value="PAS domain"/>
    <property type="match status" value="1"/>
</dbReference>
<evidence type="ECO:0000313" key="3">
    <source>
        <dbReference type="EMBL" id="KGE16653.1"/>
    </source>
</evidence>
<dbReference type="Pfam" id="PF00990">
    <property type="entry name" value="GGDEF"/>
    <property type="match status" value="1"/>
</dbReference>
<reference evidence="3 4" key="2">
    <citation type="submission" date="2014-10" db="EMBL/GenBank/DDBJ databases">
        <title>Comparative genomics of the Paenibacillus odorifer group.</title>
        <authorList>
            <person name="Tsai Y.-C."/>
            <person name="Martin N."/>
            <person name="Korlach J."/>
            <person name="Wiedmann M."/>
        </authorList>
    </citation>
    <scope>NUCLEOTIDE SEQUENCE [LARGE SCALE GENOMIC DNA]</scope>
    <source>
        <strain evidence="3 4">DSM 18334</strain>
    </source>
</reference>
<dbReference type="InterPro" id="IPR000160">
    <property type="entry name" value="GGDEF_dom"/>
</dbReference>
<dbReference type="NCBIfam" id="TIGR00254">
    <property type="entry name" value="GGDEF"/>
    <property type="match status" value="1"/>
</dbReference>
<dbReference type="SMART" id="SM00267">
    <property type="entry name" value="GGDEF"/>
    <property type="match status" value="1"/>
</dbReference>
<dbReference type="EMBL" id="JQCR01000003">
    <property type="protein sequence ID" value="KGE16653.1"/>
    <property type="molecule type" value="Genomic_DNA"/>
</dbReference>
<evidence type="ECO:0000259" key="2">
    <source>
        <dbReference type="PROSITE" id="PS50887"/>
    </source>
</evidence>
<feature type="transmembrane region" description="Helical" evidence="1">
    <location>
        <begin position="6"/>
        <end position="25"/>
    </location>
</feature>
<keyword evidence="1" id="KW-1133">Transmembrane helix</keyword>
<evidence type="ECO:0000313" key="4">
    <source>
        <dbReference type="Proteomes" id="UP000029734"/>
    </source>
</evidence>
<dbReference type="InterPro" id="IPR043128">
    <property type="entry name" value="Rev_trsase/Diguanyl_cyclase"/>
</dbReference>
<feature type="transmembrane region" description="Helical" evidence="1">
    <location>
        <begin position="207"/>
        <end position="225"/>
    </location>
</feature>